<dbReference type="InterPro" id="IPR000119">
    <property type="entry name" value="Hist_DNA-bd"/>
</dbReference>
<dbReference type="EMBL" id="BMFC01000002">
    <property type="protein sequence ID" value="GGB96819.1"/>
    <property type="molecule type" value="Genomic_DNA"/>
</dbReference>
<dbReference type="Pfam" id="PF00216">
    <property type="entry name" value="Bac_DNA_binding"/>
    <property type="match status" value="1"/>
</dbReference>
<evidence type="ECO:0008006" key="6">
    <source>
        <dbReference type="Google" id="ProtNLM"/>
    </source>
</evidence>
<organism evidence="4 5">
    <name type="scientific">Marivita lacus</name>
    <dbReference type="NCBI Taxonomy" id="1323742"/>
    <lineage>
        <taxon>Bacteria</taxon>
        <taxon>Pseudomonadati</taxon>
        <taxon>Pseudomonadota</taxon>
        <taxon>Alphaproteobacteria</taxon>
        <taxon>Rhodobacterales</taxon>
        <taxon>Roseobacteraceae</taxon>
        <taxon>Marivita</taxon>
    </lineage>
</organism>
<comment type="similarity">
    <text evidence="1">Belongs to the bacterial histone-like protein family.</text>
</comment>
<feature type="compositionally biased region" description="Low complexity" evidence="3">
    <location>
        <begin position="1"/>
        <end position="14"/>
    </location>
</feature>
<name>A0ABQ1KID4_9RHOB</name>
<proteinExistence type="inferred from homology"/>
<protein>
    <recommendedName>
        <fullName evidence="6">DNA-binding protein</fullName>
    </recommendedName>
</protein>
<evidence type="ECO:0000256" key="2">
    <source>
        <dbReference type="ARBA" id="ARBA00023125"/>
    </source>
</evidence>
<gene>
    <name evidence="4" type="ORF">GCM10011363_11830</name>
</gene>
<sequence length="135" mass="14399">MATTKKTPTQAKTLKVPETAPAMAPKGTAAGAEPEVVVTESPTIVGPELKKKELIDIIVARSGVKKRDVKPVVDAMLAVLGETISDGREMNLAPLGKLKITRMKKTTKAHIITTRLRRTDPQPTDAPDPLAQAAE</sequence>
<evidence type="ECO:0000256" key="3">
    <source>
        <dbReference type="SAM" id="MobiDB-lite"/>
    </source>
</evidence>
<dbReference type="SUPFAM" id="SSF47729">
    <property type="entry name" value="IHF-like DNA-binding proteins"/>
    <property type="match status" value="1"/>
</dbReference>
<evidence type="ECO:0000313" key="4">
    <source>
        <dbReference type="EMBL" id="GGB96819.1"/>
    </source>
</evidence>
<feature type="region of interest" description="Disordered" evidence="3">
    <location>
        <begin position="1"/>
        <end position="34"/>
    </location>
</feature>
<dbReference type="RefSeq" id="WP_229747694.1">
    <property type="nucleotide sequence ID" value="NZ_BMFC01000002.1"/>
</dbReference>
<evidence type="ECO:0000256" key="1">
    <source>
        <dbReference type="ARBA" id="ARBA00010529"/>
    </source>
</evidence>
<dbReference type="Proteomes" id="UP000645462">
    <property type="component" value="Unassembled WGS sequence"/>
</dbReference>
<evidence type="ECO:0000313" key="5">
    <source>
        <dbReference type="Proteomes" id="UP000645462"/>
    </source>
</evidence>
<dbReference type="Gene3D" id="4.10.520.10">
    <property type="entry name" value="IHF-like DNA-binding proteins"/>
    <property type="match status" value="1"/>
</dbReference>
<comment type="caution">
    <text evidence="4">The sequence shown here is derived from an EMBL/GenBank/DDBJ whole genome shotgun (WGS) entry which is preliminary data.</text>
</comment>
<keyword evidence="2" id="KW-0238">DNA-binding</keyword>
<reference evidence="5" key="1">
    <citation type="journal article" date="2019" name="Int. J. Syst. Evol. Microbiol.">
        <title>The Global Catalogue of Microorganisms (GCM) 10K type strain sequencing project: providing services to taxonomists for standard genome sequencing and annotation.</title>
        <authorList>
            <consortium name="The Broad Institute Genomics Platform"/>
            <consortium name="The Broad Institute Genome Sequencing Center for Infectious Disease"/>
            <person name="Wu L."/>
            <person name="Ma J."/>
        </authorList>
    </citation>
    <scope>NUCLEOTIDE SEQUENCE [LARGE SCALE GENOMIC DNA]</scope>
    <source>
        <strain evidence="5">CGMCC 1.12478</strain>
    </source>
</reference>
<dbReference type="InterPro" id="IPR010992">
    <property type="entry name" value="IHF-like_DNA-bd_dom_sf"/>
</dbReference>
<accession>A0ABQ1KID4</accession>
<keyword evidence="5" id="KW-1185">Reference proteome</keyword>